<dbReference type="AlphaFoldDB" id="A0A7S8FIE0"/>
<dbReference type="InterPro" id="IPR041657">
    <property type="entry name" value="HTH_17"/>
</dbReference>
<evidence type="ECO:0000313" key="3">
    <source>
        <dbReference type="Proteomes" id="UP000593737"/>
    </source>
</evidence>
<organism evidence="2 3">
    <name type="scientific">Candidatus Nitrospira kreftii</name>
    <dbReference type="NCBI Taxonomy" id="2652173"/>
    <lineage>
        <taxon>Bacteria</taxon>
        <taxon>Pseudomonadati</taxon>
        <taxon>Nitrospirota</taxon>
        <taxon>Nitrospiria</taxon>
        <taxon>Nitrospirales</taxon>
        <taxon>Nitrospiraceae</taxon>
        <taxon>Nitrospira</taxon>
    </lineage>
</organism>
<dbReference type="Proteomes" id="UP000593737">
    <property type="component" value="Chromosome"/>
</dbReference>
<dbReference type="InterPro" id="IPR009061">
    <property type="entry name" value="DNA-bd_dom_put_sf"/>
</dbReference>
<dbReference type="NCBIfam" id="TIGR01764">
    <property type="entry name" value="excise"/>
    <property type="match status" value="1"/>
</dbReference>
<dbReference type="SUPFAM" id="SSF46955">
    <property type="entry name" value="Putative DNA-binding domain"/>
    <property type="match status" value="1"/>
</dbReference>
<evidence type="ECO:0000259" key="1">
    <source>
        <dbReference type="Pfam" id="PF12728"/>
    </source>
</evidence>
<gene>
    <name evidence="2" type="ORF">Nkreftii_004177</name>
</gene>
<dbReference type="KEGG" id="nkf:Nkreftii_004177"/>
<dbReference type="GO" id="GO:0003677">
    <property type="term" value="F:DNA binding"/>
    <property type="evidence" value="ECO:0007669"/>
    <property type="project" value="InterPro"/>
</dbReference>
<protein>
    <recommendedName>
        <fullName evidence="1">Helix-turn-helix domain-containing protein</fullName>
    </recommendedName>
</protein>
<evidence type="ECO:0000313" key="2">
    <source>
        <dbReference type="EMBL" id="QPD06403.1"/>
    </source>
</evidence>
<name>A0A7S8FIE0_9BACT</name>
<accession>A0A7S8FIE0</accession>
<dbReference type="Pfam" id="PF12728">
    <property type="entry name" value="HTH_17"/>
    <property type="match status" value="1"/>
</dbReference>
<dbReference type="EMBL" id="CP047423">
    <property type="protein sequence ID" value="QPD06403.1"/>
    <property type="molecule type" value="Genomic_DNA"/>
</dbReference>
<feature type="domain" description="Helix-turn-helix" evidence="1">
    <location>
        <begin position="12"/>
        <end position="62"/>
    </location>
</feature>
<sequence>MPHETPSMTRRLLNIKEVADYTGLSTHTLYTMVSKRRIPFVKLGRLTKFDRYELDRWISSQSVKVRRPFSSYTPLTGGS</sequence>
<reference evidence="2 3" key="1">
    <citation type="journal article" date="2020" name="ISME J.">
        <title>Enrichment and physiological characterization of a novel comammox Nitrospira indicates ammonium inhibition of complete nitrification.</title>
        <authorList>
            <person name="Sakoula D."/>
            <person name="Koch H."/>
            <person name="Frank J."/>
            <person name="Jetten M.S.M."/>
            <person name="van Kessel M.A.H.J."/>
            <person name="Lucker S."/>
        </authorList>
    </citation>
    <scope>NUCLEOTIDE SEQUENCE [LARGE SCALE GENOMIC DNA]</scope>
    <source>
        <strain evidence="2">Comreactor17</strain>
    </source>
</reference>
<dbReference type="InterPro" id="IPR010093">
    <property type="entry name" value="SinI_DNA-bd"/>
</dbReference>
<proteinExistence type="predicted"/>